<name>A0A427Y600_9TREE</name>
<organism evidence="2 3">
    <name type="scientific">Apiotrichum porosum</name>
    <dbReference type="NCBI Taxonomy" id="105984"/>
    <lineage>
        <taxon>Eukaryota</taxon>
        <taxon>Fungi</taxon>
        <taxon>Dikarya</taxon>
        <taxon>Basidiomycota</taxon>
        <taxon>Agaricomycotina</taxon>
        <taxon>Tremellomycetes</taxon>
        <taxon>Trichosporonales</taxon>
        <taxon>Trichosporonaceae</taxon>
        <taxon>Apiotrichum</taxon>
    </lineage>
</organism>
<evidence type="ECO:0000313" key="2">
    <source>
        <dbReference type="EMBL" id="RSH86511.1"/>
    </source>
</evidence>
<protein>
    <recommendedName>
        <fullName evidence="4">Peroxin domain-containing protein</fullName>
    </recommendedName>
</protein>
<feature type="compositionally biased region" description="Low complexity" evidence="1">
    <location>
        <begin position="65"/>
        <end position="80"/>
    </location>
</feature>
<dbReference type="RefSeq" id="XP_028479296.1">
    <property type="nucleotide sequence ID" value="XM_028620324.1"/>
</dbReference>
<feature type="region of interest" description="Disordered" evidence="1">
    <location>
        <begin position="161"/>
        <end position="201"/>
    </location>
</feature>
<dbReference type="GeneID" id="39589316"/>
<sequence>MASEPSLHPSAPPEALPPSPPSAEDSSSSAPTAPTKVGNGKGKGTPAGAPTASVEAGPSWRRDTSTTVSTATPTSSHAASLRPSTGNYDSRSTSPAVATVDADDASIASSGSGAGSSHIPQPPEVTAMDQAEETQMAHTLAKKKSWLHLAKRSVVEREAQKLMAKRPHTHVSKNNKGKKGKKGKAKKDQDPGEDEAADEAEAEAFDPQAMQAEVLEEACQLNFEHIDLVVGKETVHSAAQLAELEAALGKPPSPGASYVWEVMYENQRGISLFGSTWYSWRSLLPGDPTPFTLPLDLPETEQVIRGWERGARSRHSKINPTNLKRKTIKSGYTLETYQTPSPEWTWCTEWMVNMRPASDEQGWQYNLWFHRKHWRAFPMTLNWWGWVRRRQWLRLRVLLAEKQEDDADEKPAVQWDPTLREFLTESDPVTAMVTYLGKYSLDREKLAAIDKWIDGAGVSDCAKLADVLAAP</sequence>
<dbReference type="Proteomes" id="UP000279236">
    <property type="component" value="Unassembled WGS sequence"/>
</dbReference>
<reference evidence="2 3" key="1">
    <citation type="submission" date="2018-11" db="EMBL/GenBank/DDBJ databases">
        <title>Genome sequence of Apiotrichum porosum DSM 27194.</title>
        <authorList>
            <person name="Aliyu H."/>
            <person name="Gorte O."/>
            <person name="Ochsenreither K."/>
        </authorList>
    </citation>
    <scope>NUCLEOTIDE SEQUENCE [LARGE SCALE GENOMIC DNA]</scope>
    <source>
        <strain evidence="2 3">DSM 27194</strain>
    </source>
</reference>
<feature type="region of interest" description="Disordered" evidence="1">
    <location>
        <begin position="1"/>
        <end position="139"/>
    </location>
</feature>
<feature type="compositionally biased region" description="Low complexity" evidence="1">
    <location>
        <begin position="96"/>
        <end position="117"/>
    </location>
</feature>
<proteinExistence type="predicted"/>
<accession>A0A427Y600</accession>
<comment type="caution">
    <text evidence="2">The sequence shown here is derived from an EMBL/GenBank/DDBJ whole genome shotgun (WGS) entry which is preliminary data.</text>
</comment>
<keyword evidence="3" id="KW-1185">Reference proteome</keyword>
<feature type="compositionally biased region" description="Pro residues" evidence="1">
    <location>
        <begin position="10"/>
        <end position="21"/>
    </location>
</feature>
<feature type="compositionally biased region" description="Basic residues" evidence="1">
    <location>
        <begin position="163"/>
        <end position="185"/>
    </location>
</feature>
<evidence type="ECO:0008006" key="4">
    <source>
        <dbReference type="Google" id="ProtNLM"/>
    </source>
</evidence>
<gene>
    <name evidence="2" type="ORF">EHS24_004773</name>
</gene>
<evidence type="ECO:0000313" key="3">
    <source>
        <dbReference type="Proteomes" id="UP000279236"/>
    </source>
</evidence>
<evidence type="ECO:0000256" key="1">
    <source>
        <dbReference type="SAM" id="MobiDB-lite"/>
    </source>
</evidence>
<dbReference type="STRING" id="105984.A0A427Y600"/>
<dbReference type="OrthoDB" id="72441at2759"/>
<feature type="compositionally biased region" description="Acidic residues" evidence="1">
    <location>
        <begin position="191"/>
        <end position="201"/>
    </location>
</feature>
<feature type="compositionally biased region" description="Low complexity" evidence="1">
    <location>
        <begin position="22"/>
        <end position="34"/>
    </location>
</feature>
<feature type="compositionally biased region" description="Polar residues" evidence="1">
    <location>
        <begin position="82"/>
        <end position="95"/>
    </location>
</feature>
<dbReference type="EMBL" id="RSCE01000002">
    <property type="protein sequence ID" value="RSH86511.1"/>
    <property type="molecule type" value="Genomic_DNA"/>
</dbReference>
<dbReference type="AlphaFoldDB" id="A0A427Y600"/>